<dbReference type="KEGG" id="ntg:NSCAC_1194"/>
<keyword evidence="2" id="KW-1185">Reference proteome</keyword>
<name>A0A7G1QAH7_9GAMM</name>
<organism evidence="1 2">
    <name type="scientific">Candidatus Nitrosacidococcus tergens</name>
    <dbReference type="NCBI Taxonomy" id="553981"/>
    <lineage>
        <taxon>Bacteria</taxon>
        <taxon>Pseudomonadati</taxon>
        <taxon>Pseudomonadota</taxon>
        <taxon>Gammaproteobacteria</taxon>
        <taxon>Chromatiales</taxon>
        <taxon>Chromatiaceae</taxon>
        <taxon>Candidatus Nitrosacidococcus</taxon>
    </lineage>
</organism>
<dbReference type="Proteomes" id="UP000516072">
    <property type="component" value="Chromosome"/>
</dbReference>
<evidence type="ECO:0000313" key="2">
    <source>
        <dbReference type="Proteomes" id="UP000516072"/>
    </source>
</evidence>
<reference evidence="1 2" key="1">
    <citation type="submission" date="2020-03" db="EMBL/GenBank/DDBJ databases">
        <authorList>
            <person name="Picone N."/>
        </authorList>
    </citation>
    <scope>NUCLEOTIDE SEQUENCE [LARGE SCALE GENOMIC DNA]</scope>
    <source>
        <strain evidence="1">NSCAC1</strain>
    </source>
</reference>
<dbReference type="EMBL" id="LR778175">
    <property type="protein sequence ID" value="CAB1276483.1"/>
    <property type="molecule type" value="Genomic_DNA"/>
</dbReference>
<proteinExistence type="predicted"/>
<sequence>MIKKLFLNLTIVVPGLAEILPEIISTDNTQFPFLKKLIKKAIQKQVNIYSYEALLLNLFGFSQSESRDVPIATIMYPWDKGKPQPQSSWIIRADPVHLRPDRDELVLFGSHQLALNQTEAQELANHIIPLFTEYGWNLEVLIPDRWYLILPQLSQVNFTSLSEVEGKYISAALPTGVEKSRWCTLLNEIQMTLYNCPTNKKREEEGKLSVNSLWFWGAEKSPAVLAPSSWDTITTGKEPFAQALTSYSNIPYQILAEQDIGDRWIEQLDIPGNHLLILDQLLLIKDQPSELYQALLHLEEHWFSVLYKLLQKRPFTQLNLYPLGSYYYSTNWSQTWYFWRSFKKYRTLL</sequence>
<dbReference type="AlphaFoldDB" id="A0A7G1QAH7"/>
<protein>
    <submittedName>
        <fullName evidence="1">Signal peptide protein</fullName>
    </submittedName>
</protein>
<dbReference type="RefSeq" id="WP_197743904.1">
    <property type="nucleotide sequence ID" value="NZ_LR778175.1"/>
</dbReference>
<gene>
    <name evidence="1" type="ORF">NSCAC_1194</name>
</gene>
<accession>A0A7G1QAH7</accession>
<evidence type="ECO:0000313" key="1">
    <source>
        <dbReference type="EMBL" id="CAB1276483.1"/>
    </source>
</evidence>